<sequence>MYKIVIFVSTILFSCKLFAVGQGYSLDISFAKFRGVGGQLHFQVLDCNNTALAWDDLPEIRVQNFTVTSDEHKVTLNELPEGRYCLRFFQDLNGNGLLDVSSSSIPKEPVGFSNNPNLMMGLPSPENSVFELTSSKSIKVNVNYKKRR</sequence>
<reference evidence="1 2" key="1">
    <citation type="journal article" date="2012" name="J. Bacteriol.">
        <title>Genome sequences of type strains of seven species of the marine bacterium Pseudoalteromonas.</title>
        <authorList>
            <person name="Xie B.B."/>
            <person name="Shu Y.L."/>
            <person name="Qin Q.L."/>
            <person name="Rong J.C."/>
            <person name="Zhang X.Y."/>
            <person name="Chen X.L."/>
            <person name="Shi M."/>
            <person name="He H.L."/>
            <person name="Zhou B.C."/>
            <person name="Zhang Y.Z."/>
        </authorList>
    </citation>
    <scope>NUCLEOTIDE SEQUENCE [LARGE SCALE GENOMIC DNA]</scope>
    <source>
        <strain evidence="1 2">A 37-1-2</strain>
    </source>
</reference>
<accession>A0A290SA71</accession>
<dbReference type="OrthoDB" id="9788332at2"/>
<dbReference type="KEGG" id="part:PARC_b0608"/>
<dbReference type="EMBL" id="CP011026">
    <property type="protein sequence ID" value="ATC88789.1"/>
    <property type="molecule type" value="Genomic_DNA"/>
</dbReference>
<proteinExistence type="predicted"/>
<dbReference type="Proteomes" id="UP000016505">
    <property type="component" value="Chromosome II"/>
</dbReference>
<organism evidence="1 2">
    <name type="scientific">Pseudoalteromonas arctica A 37-1-2</name>
    <dbReference type="NCBI Taxonomy" id="1117313"/>
    <lineage>
        <taxon>Bacteria</taxon>
        <taxon>Pseudomonadati</taxon>
        <taxon>Pseudomonadota</taxon>
        <taxon>Gammaproteobacteria</taxon>
        <taxon>Alteromonadales</taxon>
        <taxon>Pseudoalteromonadaceae</taxon>
        <taxon>Pseudoalteromonas</taxon>
    </lineage>
</organism>
<evidence type="ECO:0000313" key="2">
    <source>
        <dbReference type="Proteomes" id="UP000016505"/>
    </source>
</evidence>
<dbReference type="PROSITE" id="PS51257">
    <property type="entry name" value="PROKAR_LIPOPROTEIN"/>
    <property type="match status" value="1"/>
</dbReference>
<dbReference type="Pfam" id="PF09912">
    <property type="entry name" value="DUF2141"/>
    <property type="match status" value="1"/>
</dbReference>
<gene>
    <name evidence="1" type="ORF">PARC_b0608</name>
</gene>
<evidence type="ECO:0000313" key="1">
    <source>
        <dbReference type="EMBL" id="ATC88789.1"/>
    </source>
</evidence>
<name>A0A290SA71_9GAMM</name>
<dbReference type="AlphaFoldDB" id="A0A290SA71"/>
<evidence type="ECO:0008006" key="3">
    <source>
        <dbReference type="Google" id="ProtNLM"/>
    </source>
</evidence>
<dbReference type="InterPro" id="IPR018673">
    <property type="entry name" value="DUF2141"/>
</dbReference>
<dbReference type="RefSeq" id="WP_010553049.1">
    <property type="nucleotide sequence ID" value="NZ_CP011026.1"/>
</dbReference>
<protein>
    <recommendedName>
        <fullName evidence="3">DUF2141 domain-containing protein</fullName>
    </recommendedName>
</protein>